<name>A0A383BEJ4_9ZZZZ</name>
<evidence type="ECO:0000313" key="1">
    <source>
        <dbReference type="EMBL" id="SVE18537.1"/>
    </source>
</evidence>
<gene>
    <name evidence="1" type="ORF">METZ01_LOCUS471391</name>
</gene>
<organism evidence="1">
    <name type="scientific">marine metagenome</name>
    <dbReference type="NCBI Taxonomy" id="408172"/>
    <lineage>
        <taxon>unclassified sequences</taxon>
        <taxon>metagenomes</taxon>
        <taxon>ecological metagenomes</taxon>
    </lineage>
</organism>
<sequence length="134" mass="15565">IIKVKTKLKSMLVIDYEDLKFLPPLPNIEGVITVSDASSRAKFFSDNYFHQLVLRTMKKEGSHWNIVKRNLSRHTLEGEKIKFGEVSVNSEGEMKPQIQFFNDESVEPFTVMESTFKKNLTAYRKHLKQITVTE</sequence>
<dbReference type="EMBL" id="UINC01199894">
    <property type="protein sequence ID" value="SVE18537.1"/>
    <property type="molecule type" value="Genomic_DNA"/>
</dbReference>
<reference evidence="1" key="1">
    <citation type="submission" date="2018-05" db="EMBL/GenBank/DDBJ databases">
        <authorList>
            <person name="Lanie J.A."/>
            <person name="Ng W.-L."/>
            <person name="Kazmierczak K.M."/>
            <person name="Andrzejewski T.M."/>
            <person name="Davidsen T.M."/>
            <person name="Wayne K.J."/>
            <person name="Tettelin H."/>
            <person name="Glass J.I."/>
            <person name="Rusch D."/>
            <person name="Podicherti R."/>
            <person name="Tsui H.-C.T."/>
            <person name="Winkler M.E."/>
        </authorList>
    </citation>
    <scope>NUCLEOTIDE SEQUENCE</scope>
</reference>
<proteinExistence type="predicted"/>
<protein>
    <submittedName>
        <fullName evidence="1">Uncharacterized protein</fullName>
    </submittedName>
</protein>
<feature type="non-terminal residue" evidence="1">
    <location>
        <position position="1"/>
    </location>
</feature>
<dbReference type="AlphaFoldDB" id="A0A383BEJ4"/>
<accession>A0A383BEJ4</accession>